<evidence type="ECO:0000256" key="1">
    <source>
        <dbReference type="SAM" id="MobiDB-lite"/>
    </source>
</evidence>
<sequence>MVNLKREGVGLLTKWARAFFTSEENIEETEETEQTVKPESSAVVDSQAEPMKAYWETDKQSLDNRNQPFIDTYLKGIALERIPDTTEEPVKESHYKFAKFNLFNLPVGVQNINEYEIGVTDTPKPGSGISSSGRDAGVVAGIVVAVISGVLILAALIAVVLYKHYVHRNVTSMNFDNPVYRKTTEDQFALEKNGYAPGSKLYPSTVGEEAREPLNTPGTNEFV</sequence>
<keyword evidence="2" id="KW-0472">Membrane</keyword>
<feature type="region of interest" description="Disordered" evidence="1">
    <location>
        <begin position="25"/>
        <end position="49"/>
    </location>
</feature>
<protein>
    <submittedName>
        <fullName evidence="3">Lipophorin receptor 2</fullName>
    </submittedName>
</protein>
<dbReference type="STRING" id="104452.A0A0L7LIF9"/>
<keyword evidence="2" id="KW-0812">Transmembrane</keyword>
<evidence type="ECO:0000313" key="3">
    <source>
        <dbReference type="EMBL" id="KOB75021.1"/>
    </source>
</evidence>
<keyword evidence="2" id="KW-1133">Transmembrane helix</keyword>
<evidence type="ECO:0000256" key="2">
    <source>
        <dbReference type="SAM" id="Phobius"/>
    </source>
</evidence>
<feature type="transmembrane region" description="Helical" evidence="2">
    <location>
        <begin position="138"/>
        <end position="162"/>
    </location>
</feature>
<accession>A0A0L7LIF9</accession>
<organism evidence="3 4">
    <name type="scientific">Operophtera brumata</name>
    <name type="common">Winter moth</name>
    <name type="synonym">Phalaena brumata</name>
    <dbReference type="NCBI Taxonomy" id="104452"/>
    <lineage>
        <taxon>Eukaryota</taxon>
        <taxon>Metazoa</taxon>
        <taxon>Ecdysozoa</taxon>
        <taxon>Arthropoda</taxon>
        <taxon>Hexapoda</taxon>
        <taxon>Insecta</taxon>
        <taxon>Pterygota</taxon>
        <taxon>Neoptera</taxon>
        <taxon>Endopterygota</taxon>
        <taxon>Lepidoptera</taxon>
        <taxon>Glossata</taxon>
        <taxon>Ditrysia</taxon>
        <taxon>Geometroidea</taxon>
        <taxon>Geometridae</taxon>
        <taxon>Larentiinae</taxon>
        <taxon>Operophtera</taxon>
    </lineage>
</organism>
<dbReference type="AlphaFoldDB" id="A0A0L7LIF9"/>
<reference evidence="3 4" key="1">
    <citation type="journal article" date="2015" name="Genome Biol. Evol.">
        <title>The genome of winter moth (Operophtera brumata) provides a genomic perspective on sexual dimorphism and phenology.</title>
        <authorList>
            <person name="Derks M.F."/>
            <person name="Smit S."/>
            <person name="Salis L."/>
            <person name="Schijlen E."/>
            <person name="Bossers A."/>
            <person name="Mateman C."/>
            <person name="Pijl A.S."/>
            <person name="de Ridder D."/>
            <person name="Groenen M.A."/>
            <person name="Visser M.E."/>
            <person name="Megens H.J."/>
        </authorList>
    </citation>
    <scope>NUCLEOTIDE SEQUENCE [LARGE SCALE GENOMIC DNA]</scope>
    <source>
        <strain evidence="3">WM2013NL</strain>
        <tissue evidence="3">Head and thorax</tissue>
    </source>
</reference>
<gene>
    <name evidence="3" type="ORF">OBRU01_08187</name>
</gene>
<keyword evidence="4" id="KW-1185">Reference proteome</keyword>
<evidence type="ECO:0000313" key="4">
    <source>
        <dbReference type="Proteomes" id="UP000037510"/>
    </source>
</evidence>
<dbReference type="EMBL" id="JTDY01001046">
    <property type="protein sequence ID" value="KOB75021.1"/>
    <property type="molecule type" value="Genomic_DNA"/>
</dbReference>
<proteinExistence type="predicted"/>
<keyword evidence="3" id="KW-0675">Receptor</keyword>
<name>A0A0L7LIF9_OPEBR</name>
<dbReference type="Proteomes" id="UP000037510">
    <property type="component" value="Unassembled WGS sequence"/>
</dbReference>
<comment type="caution">
    <text evidence="3">The sequence shown here is derived from an EMBL/GenBank/DDBJ whole genome shotgun (WGS) entry which is preliminary data.</text>
</comment>